<evidence type="ECO:0000313" key="1">
    <source>
        <dbReference type="EMBL" id="BAC93070.1"/>
    </source>
</evidence>
<dbReference type="AlphaFoldDB" id="Q7MPQ6"/>
<gene>
    <name evidence="1" type="ordered locus">VV0306</name>
</gene>
<dbReference type="EMBL" id="BA000037">
    <property type="protein sequence ID" value="BAC93070.1"/>
    <property type="molecule type" value="Genomic_DNA"/>
</dbReference>
<evidence type="ECO:0008006" key="3">
    <source>
        <dbReference type="Google" id="ProtNLM"/>
    </source>
</evidence>
<dbReference type="KEGG" id="vvy:VV0306"/>
<dbReference type="RefSeq" id="WP_011149279.1">
    <property type="nucleotide sequence ID" value="NC_005139.1"/>
</dbReference>
<dbReference type="Proteomes" id="UP000002675">
    <property type="component" value="Chromosome I"/>
</dbReference>
<dbReference type="PATRIC" id="fig|196600.6.peg.340"/>
<reference evidence="1 2" key="1">
    <citation type="journal article" date="2003" name="Genome Res.">
        <title>Comparative genome analysis of Vibrio vulnificus, a marine pathogen.</title>
        <authorList>
            <person name="Chen C.Y."/>
            <person name="Wu K.M."/>
            <person name="Chang Y.C."/>
            <person name="Chang C.H."/>
            <person name="Tsai H.C."/>
            <person name="Liao T.L."/>
            <person name="Liu Y.M."/>
            <person name="Chen H.J."/>
            <person name="Shen A.B."/>
            <person name="Li J.C."/>
            <person name="Su T.L."/>
            <person name="Shao C.P."/>
            <person name="Lee C.T."/>
            <person name="Hor L.I."/>
            <person name="Tsai S.F."/>
        </authorList>
    </citation>
    <scope>NUCLEOTIDE SEQUENCE [LARGE SCALE GENOMIC DNA]</scope>
    <source>
        <strain evidence="1 2">YJ016</strain>
    </source>
</reference>
<evidence type="ECO:0000313" key="2">
    <source>
        <dbReference type="Proteomes" id="UP000002675"/>
    </source>
</evidence>
<proteinExistence type="predicted"/>
<organism evidence="1 2">
    <name type="scientific">Vibrio vulnificus (strain YJ016)</name>
    <dbReference type="NCBI Taxonomy" id="196600"/>
    <lineage>
        <taxon>Bacteria</taxon>
        <taxon>Pseudomonadati</taxon>
        <taxon>Pseudomonadota</taxon>
        <taxon>Gammaproteobacteria</taxon>
        <taxon>Vibrionales</taxon>
        <taxon>Vibrionaceae</taxon>
        <taxon>Vibrio</taxon>
    </lineage>
</organism>
<protein>
    <recommendedName>
        <fullName evidence="3">Glycosyltransferase family 1 protein</fullName>
    </recommendedName>
</protein>
<accession>Q7MPQ6</accession>
<name>Q7MPQ6_VIBVY</name>
<dbReference type="HOGENOM" id="CLU_743839_0_0_6"/>
<sequence>MFQDKHVFFVDVEDNFIYLNVDALIYRAGVEPSNIVIVFFGKNDGFYKVRKIVGVEYFLFDYINIKDVIFSKTITFISINANNVFYISKIIDIDTCVCDKTYILITDDEVERWGKCIDVHGVIKKDKALNISSEEVEVTSKIKWFIGNSNTFEDKIRHALKRNDFKLINAGIIFDTLPVNESNCFSDLLSRCEAWNGKEKKILIGTKKKSFSIREVKAVMRSLCKFKLGEEYKVVIMWHKKNRKQRLLLDLYTIWLRHFKQQTLDISYVTELSPLAYTSLISSCSHIILQKRGGASTVRTYLKFGAGVVCIPSGTDNEFGFKRALDLDVISFDSTDDLMKKIINSKIDIKYNESCTRMEELRSASVLSMLYN</sequence>